<dbReference type="SUPFAM" id="SSF52540">
    <property type="entry name" value="P-loop containing nucleoside triphosphate hydrolases"/>
    <property type="match status" value="1"/>
</dbReference>
<dbReference type="GeneID" id="26373979"/>
<dbReference type="Proteomes" id="UP000203433">
    <property type="component" value="Segment"/>
</dbReference>
<name>A0A0R7EYV4_9BBAC</name>
<dbReference type="OrthoDB" id="16083at10239"/>
<dbReference type="InterPro" id="IPR027417">
    <property type="entry name" value="P-loop_NTPase"/>
</dbReference>
<gene>
    <name evidence="1" type="primary">ORF-11</name>
</gene>
<evidence type="ECO:0000313" key="1">
    <source>
        <dbReference type="EMBL" id="AKN80773.1"/>
    </source>
</evidence>
<evidence type="ECO:0000313" key="2">
    <source>
        <dbReference type="Proteomes" id="UP000203433"/>
    </source>
</evidence>
<keyword evidence="2" id="KW-1185">Reference proteome</keyword>
<reference evidence="1 2" key="1">
    <citation type="journal article" date="2015" name="J. Virol.">
        <title>A betabaculovirus-encoded gp64 homolog is a functional envelope fusion protein.</title>
        <authorList>
            <person name="Ardisson-Araujo D.M."/>
            <person name="Melo F.L."/>
            <person name="Clem R.J."/>
            <person name="Wolff J.L."/>
            <person name="Ribeiro B.M."/>
        </authorList>
    </citation>
    <scope>NUCLEOTIDE SEQUENCE [LARGE SCALE GENOMIC DNA]</scope>
    <source>
        <strain evidence="1 2">Parana-2009</strain>
    </source>
</reference>
<accession>A0A0R7EYV4</accession>
<dbReference type="Gene3D" id="3.40.50.300">
    <property type="entry name" value="P-loop containing nucleotide triphosphate hydrolases"/>
    <property type="match status" value="1"/>
</dbReference>
<dbReference type="EMBL" id="KP296186">
    <property type="protein sequence ID" value="AKN80773.1"/>
    <property type="molecule type" value="Genomic_DNA"/>
</dbReference>
<organism evidence="1 2">
    <name type="scientific">Diatraea saccharalis granulovirus</name>
    <dbReference type="NCBI Taxonomy" id="1675862"/>
    <lineage>
        <taxon>Viruses</taxon>
        <taxon>Viruses incertae sedis</taxon>
        <taxon>Naldaviricetes</taxon>
        <taxon>Lefavirales</taxon>
        <taxon>Baculoviridae</taxon>
        <taxon>Betabaculovirus</taxon>
        <taxon>Betabaculovirus disaccharalis</taxon>
    </lineage>
</organism>
<sequence length="192" mass="22739">MIIKMFFALDGVACTTKTTILKKLHKDNISQFRVHRVDFKEISDKLKLGADPALDSMLFIAYRSTYQVNKNYKNVFDREPVAGLLYRLIFLNSDEKTIEKYCTYIKMMKINRGWKSIILLPIDGQEDIVVNMMLLRNNGIDWLDPEYVRRQTKVYKIWARVMNYDVVYIDFTKNITEQQDFIITKLINLCLE</sequence>
<dbReference type="KEGG" id="vg:26373979"/>
<proteinExistence type="predicted"/>
<dbReference type="RefSeq" id="YP_009182209.1">
    <property type="nucleotide sequence ID" value="NC_028491.1"/>
</dbReference>
<protein>
    <submittedName>
        <fullName evidence="1">Uncharacterized protein</fullName>
    </submittedName>
</protein>